<dbReference type="AlphaFoldDB" id="A0A8J7GB52"/>
<gene>
    <name evidence="2" type="ORF">IW245_001368</name>
</gene>
<evidence type="ECO:0000313" key="2">
    <source>
        <dbReference type="EMBL" id="MBG6135174.1"/>
    </source>
</evidence>
<evidence type="ECO:0000313" key="3">
    <source>
        <dbReference type="Proteomes" id="UP000622552"/>
    </source>
</evidence>
<accession>A0A8J7GB52</accession>
<keyword evidence="1" id="KW-0732">Signal</keyword>
<dbReference type="EMBL" id="JADOUF010000001">
    <property type="protein sequence ID" value="MBG6135174.1"/>
    <property type="molecule type" value="Genomic_DNA"/>
</dbReference>
<reference evidence="2" key="1">
    <citation type="submission" date="2020-11" db="EMBL/GenBank/DDBJ databases">
        <title>Sequencing the genomes of 1000 actinobacteria strains.</title>
        <authorList>
            <person name="Klenk H.-P."/>
        </authorList>
    </citation>
    <scope>NUCLEOTIDE SEQUENCE</scope>
    <source>
        <strain evidence="2">DSM 45356</strain>
    </source>
</reference>
<sequence length="127" mass="13553">MTAPRGARLLTTLALAATALAGLTAPAQAAGTTSSAVRTCWVSYETSGNNGGTLTVSGYYRCSDYDDGDLYYHWQRQNADGTWSTVGSGWEATYQCVGTTPNTYRYSRKVPPGYLTTYGSATVYNCG</sequence>
<comment type="caution">
    <text evidence="2">The sequence shown here is derived from an EMBL/GenBank/DDBJ whole genome shotgun (WGS) entry which is preliminary data.</text>
</comment>
<dbReference type="Proteomes" id="UP000622552">
    <property type="component" value="Unassembled WGS sequence"/>
</dbReference>
<feature type="chain" id="PRO_5035308169" description="Ig-like domain-containing protein" evidence="1">
    <location>
        <begin position="30"/>
        <end position="127"/>
    </location>
</feature>
<name>A0A8J7GB52_9ACTN</name>
<feature type="signal peptide" evidence="1">
    <location>
        <begin position="1"/>
        <end position="29"/>
    </location>
</feature>
<protein>
    <recommendedName>
        <fullName evidence="4">Ig-like domain-containing protein</fullName>
    </recommendedName>
</protein>
<proteinExistence type="predicted"/>
<evidence type="ECO:0000256" key="1">
    <source>
        <dbReference type="SAM" id="SignalP"/>
    </source>
</evidence>
<keyword evidence="3" id="KW-1185">Reference proteome</keyword>
<dbReference type="RefSeq" id="WP_197002323.1">
    <property type="nucleotide sequence ID" value="NZ_BONS01000003.1"/>
</dbReference>
<organism evidence="2 3">
    <name type="scientific">Longispora fulva</name>
    <dbReference type="NCBI Taxonomy" id="619741"/>
    <lineage>
        <taxon>Bacteria</taxon>
        <taxon>Bacillati</taxon>
        <taxon>Actinomycetota</taxon>
        <taxon>Actinomycetes</taxon>
        <taxon>Micromonosporales</taxon>
        <taxon>Micromonosporaceae</taxon>
        <taxon>Longispora</taxon>
    </lineage>
</organism>
<evidence type="ECO:0008006" key="4">
    <source>
        <dbReference type="Google" id="ProtNLM"/>
    </source>
</evidence>